<evidence type="ECO:0000256" key="1">
    <source>
        <dbReference type="ARBA" id="ARBA00004945"/>
    </source>
</evidence>
<dbReference type="EC" id="3.2.2.9" evidence="6"/>
<keyword evidence="8" id="KW-0326">Glycosidase</keyword>
<dbReference type="UniPathway" id="UPA00904">
    <property type="reaction ID" value="UER00871"/>
</dbReference>
<feature type="binding site" evidence="6">
    <location>
        <position position="78"/>
    </location>
    <ligand>
        <name>substrate</name>
    </ligand>
</feature>
<evidence type="ECO:0000256" key="2">
    <source>
        <dbReference type="ARBA" id="ARBA00022605"/>
    </source>
</evidence>
<sequence>MKIGIIGAMKEEIQLILNMIEKCKSYSISGCKIYLGYFKNIKIFLLESGIGKTIAALKTTLLINFFKPNIIVNIGTAGSLSLDLKVGDIVISDEVCYHDVDMTVFGYSLGQVSGFPAKFSADKNLINQAEICIKQLNFNAKKGLIISGDTFISNIKSFTRVRKLFPQAIAVDMEATAIAQVCYQYQLPFVVIRSISDIVNGQSYLSFKKHLKSSSAKCCIMINKFITNLSLGR</sequence>
<dbReference type="GO" id="GO:0005829">
    <property type="term" value="C:cytosol"/>
    <property type="evidence" value="ECO:0007669"/>
    <property type="project" value="TreeGrafter"/>
</dbReference>
<proteinExistence type="inferred from homology"/>
<dbReference type="SUPFAM" id="SSF53167">
    <property type="entry name" value="Purine and uridine phosphorylases"/>
    <property type="match status" value="1"/>
</dbReference>
<dbReference type="AlphaFoldDB" id="A0A2P5SWC8"/>
<evidence type="ECO:0000313" key="9">
    <source>
        <dbReference type="Proteomes" id="UP000296144"/>
    </source>
</evidence>
<dbReference type="PANTHER" id="PTHR46832:SF1">
    <property type="entry name" value="5'-METHYLTHIOADENOSINE_S-ADENOSYLHOMOCYSTEINE NUCLEOSIDASE"/>
    <property type="match status" value="1"/>
</dbReference>
<feature type="active site" description="Proton acceptor" evidence="6">
    <location>
        <position position="12"/>
    </location>
</feature>
<evidence type="ECO:0000256" key="3">
    <source>
        <dbReference type="ARBA" id="ARBA00022801"/>
    </source>
</evidence>
<evidence type="ECO:0000256" key="4">
    <source>
        <dbReference type="ARBA" id="ARBA00023167"/>
    </source>
</evidence>
<dbReference type="HAMAP" id="MF_01684">
    <property type="entry name" value="Salvage_MtnN"/>
    <property type="match status" value="1"/>
</dbReference>
<feature type="binding site" evidence="6">
    <location>
        <begin position="173"/>
        <end position="174"/>
    </location>
    <ligand>
        <name>substrate</name>
    </ligand>
</feature>
<comment type="caution">
    <text evidence="8">The sequence shown here is derived from an EMBL/GenBank/DDBJ whole genome shotgun (WGS) entry which is preliminary data.</text>
</comment>
<comment type="pathway">
    <text evidence="1 6">Amino-acid biosynthesis; L-methionine biosynthesis via salvage pathway; S-methyl-5-thio-alpha-D-ribose 1-phosphate from S-methyl-5'-thioadenosine (hydrolase route): step 1/2.</text>
</comment>
<dbReference type="PANTHER" id="PTHR46832">
    <property type="entry name" value="5'-METHYLTHIOADENOSINE/S-ADENOSYLHOMOCYSTEINE NUCLEOSIDASE"/>
    <property type="match status" value="1"/>
</dbReference>
<gene>
    <name evidence="6" type="primary">mtnN</name>
    <name evidence="8" type="ORF">CRV10_02120</name>
</gene>
<keyword evidence="9" id="KW-1185">Reference proteome</keyword>
<feature type="binding site" evidence="6">
    <location>
        <position position="152"/>
    </location>
    <ligand>
        <name>substrate</name>
    </ligand>
</feature>
<comment type="subunit">
    <text evidence="6">Homodimer.</text>
</comment>
<evidence type="ECO:0000256" key="5">
    <source>
        <dbReference type="ARBA" id="ARBA00050313"/>
    </source>
</evidence>
<dbReference type="NCBIfam" id="NF004079">
    <property type="entry name" value="PRK05584.1"/>
    <property type="match status" value="1"/>
</dbReference>
<dbReference type="OrthoDB" id="9792278at2"/>
<dbReference type="NCBIfam" id="TIGR01704">
    <property type="entry name" value="MTA_SAH-Nsdase"/>
    <property type="match status" value="1"/>
</dbReference>
<dbReference type="InterPro" id="IPR035994">
    <property type="entry name" value="Nucleoside_phosphorylase_sf"/>
</dbReference>
<dbReference type="GO" id="GO:0019509">
    <property type="term" value="P:L-methionine salvage from methylthioadenosine"/>
    <property type="evidence" value="ECO:0007669"/>
    <property type="project" value="UniProtKB-UniRule"/>
</dbReference>
<dbReference type="GO" id="GO:0008782">
    <property type="term" value="F:adenosylhomocysteine nucleosidase activity"/>
    <property type="evidence" value="ECO:0007669"/>
    <property type="project" value="UniProtKB-UniRule"/>
</dbReference>
<dbReference type="Proteomes" id="UP000296144">
    <property type="component" value="Unassembled WGS sequence"/>
</dbReference>
<accession>A0A2P5SWC8</accession>
<name>A0A2P5SWC8_9GAMM</name>
<dbReference type="InterPro" id="IPR010049">
    <property type="entry name" value="MTA_SAH_Nsdase"/>
</dbReference>
<dbReference type="FunFam" id="3.40.50.1580:FF:000001">
    <property type="entry name" value="MTA/SAH nucleosidase family protein"/>
    <property type="match status" value="1"/>
</dbReference>
<protein>
    <recommendedName>
        <fullName evidence="6">5'-methylthioadenosine/S-adenosylhomocysteine nucleosidase</fullName>
        <shortName evidence="6">MTA/SAH nucleosidase</shortName>
        <shortName evidence="6">MTAN</shortName>
        <ecNumber evidence="6">3.2.2.9</ecNumber>
    </recommendedName>
    <alternativeName>
        <fullName evidence="6">5'-deoxyadenosine nucleosidase</fullName>
        <shortName evidence="6">DOA nucleosidase</shortName>
        <shortName evidence="6">dAdo nucleosidase</shortName>
    </alternativeName>
    <alternativeName>
        <fullName evidence="6">5'-methylthioadenosine nucleosidase</fullName>
        <shortName evidence="6">MTA nucleosidase</shortName>
    </alternativeName>
    <alternativeName>
        <fullName evidence="6">S-adenosylhomocysteine nucleosidase</fullName>
        <shortName evidence="6">AdoHcy nucleosidase</shortName>
        <shortName evidence="6">SAH nucleosidase</shortName>
        <shortName evidence="6">SRH nucleosidase</shortName>
    </alternativeName>
</protein>
<evidence type="ECO:0000259" key="7">
    <source>
        <dbReference type="Pfam" id="PF01048"/>
    </source>
</evidence>
<dbReference type="EMBL" id="PDKU01000002">
    <property type="protein sequence ID" value="PPI86616.1"/>
    <property type="molecule type" value="Genomic_DNA"/>
</dbReference>
<dbReference type="Pfam" id="PF01048">
    <property type="entry name" value="PNP_UDP_1"/>
    <property type="match status" value="1"/>
</dbReference>
<comment type="similarity">
    <text evidence="6">Belongs to the PNP/UDP phosphorylase family. MtnN subfamily.</text>
</comment>
<dbReference type="CDD" id="cd09008">
    <property type="entry name" value="MTAN"/>
    <property type="match status" value="1"/>
</dbReference>
<dbReference type="GO" id="GO:0019284">
    <property type="term" value="P:L-methionine salvage from S-adenosylmethionine"/>
    <property type="evidence" value="ECO:0007669"/>
    <property type="project" value="TreeGrafter"/>
</dbReference>
<comment type="catalytic activity">
    <reaction evidence="6">
        <text>S-adenosyl-L-homocysteine + H2O = S-(5-deoxy-D-ribos-5-yl)-L-homocysteine + adenine</text>
        <dbReference type="Rhea" id="RHEA:17805"/>
        <dbReference type="ChEBI" id="CHEBI:15377"/>
        <dbReference type="ChEBI" id="CHEBI:16708"/>
        <dbReference type="ChEBI" id="CHEBI:57856"/>
        <dbReference type="ChEBI" id="CHEBI:58195"/>
        <dbReference type="EC" id="3.2.2.9"/>
    </reaction>
</comment>
<comment type="catalytic activity">
    <reaction evidence="5">
        <text>5'-deoxyadenosine + H2O = 5-deoxy-D-ribose + adenine</text>
        <dbReference type="Rhea" id="RHEA:29859"/>
        <dbReference type="ChEBI" id="CHEBI:15377"/>
        <dbReference type="ChEBI" id="CHEBI:16708"/>
        <dbReference type="ChEBI" id="CHEBI:17319"/>
        <dbReference type="ChEBI" id="CHEBI:149540"/>
        <dbReference type="EC" id="3.2.2.9"/>
    </reaction>
    <physiologicalReaction direction="left-to-right" evidence="5">
        <dbReference type="Rhea" id="RHEA:29860"/>
    </physiologicalReaction>
</comment>
<reference evidence="8 9" key="1">
    <citation type="journal article" date="2018" name="Genome Biol. Evol.">
        <title>Cladogenesis and Genomic Streamlining in Extracellular Endosymbionts of Tropical Stink Bugs.</title>
        <authorList>
            <person name="Otero-Bravo A."/>
            <person name="Goffredi S."/>
            <person name="Sabree Z.L."/>
        </authorList>
    </citation>
    <scope>NUCLEOTIDE SEQUENCE [LARGE SCALE GENOMIC DNA]</scope>
    <source>
        <strain evidence="8 9">SoEL</strain>
    </source>
</reference>
<dbReference type="GO" id="GO:0046124">
    <property type="term" value="P:purine deoxyribonucleoside catabolic process"/>
    <property type="evidence" value="ECO:0007669"/>
    <property type="project" value="UniProtKB-UniRule"/>
</dbReference>
<feature type="domain" description="Nucleoside phosphorylase" evidence="7">
    <location>
        <begin position="2"/>
        <end position="226"/>
    </location>
</feature>
<keyword evidence="4 6" id="KW-0486">Methionine biosynthesis</keyword>
<keyword evidence="2 6" id="KW-0028">Amino-acid biosynthesis</keyword>
<feature type="active site" description="Proton donor" evidence="6">
    <location>
        <position position="197"/>
    </location>
</feature>
<dbReference type="RefSeq" id="WP_136130192.1">
    <property type="nucleotide sequence ID" value="NZ_PDKU01000002.1"/>
</dbReference>
<dbReference type="Gene3D" id="3.40.50.1580">
    <property type="entry name" value="Nucleoside phosphorylase domain"/>
    <property type="match status" value="1"/>
</dbReference>
<keyword evidence="3 6" id="KW-0378">Hydrolase</keyword>
<dbReference type="GO" id="GO:0008930">
    <property type="term" value="F:methylthioadenosine nucleosidase activity"/>
    <property type="evidence" value="ECO:0007669"/>
    <property type="project" value="UniProtKB-UniRule"/>
</dbReference>
<comment type="function">
    <text evidence="6">Catalyzes the irreversible cleavage of the glycosidic bond in both 5'-methylthioadenosine (MTA) and S-adenosylhomocysteine (SAH/AdoHcy) to adenine and the corresponding thioribose, 5'-methylthioribose and S-ribosylhomocysteine, respectively. Also cleaves 5'-deoxyadenosine, a toxic by-product of radical S-adenosylmethionine (SAM) enzymes, into 5-deoxyribose and adenine. Thus, is required for in vivo function of the radical SAM enzymes biotin synthase and lipoic acid synthase, that are inhibited by 5'-deoxyadenosine accumulation.</text>
</comment>
<comment type="catalytic activity">
    <reaction evidence="6">
        <text>S-methyl-5'-thioadenosine + H2O = 5-(methylsulfanyl)-D-ribose + adenine</text>
        <dbReference type="Rhea" id="RHEA:13617"/>
        <dbReference type="ChEBI" id="CHEBI:15377"/>
        <dbReference type="ChEBI" id="CHEBI:16708"/>
        <dbReference type="ChEBI" id="CHEBI:17509"/>
        <dbReference type="ChEBI" id="CHEBI:78440"/>
        <dbReference type="EC" id="3.2.2.9"/>
    </reaction>
</comment>
<dbReference type="InterPro" id="IPR000845">
    <property type="entry name" value="Nucleoside_phosphorylase_d"/>
</dbReference>
<evidence type="ECO:0000313" key="8">
    <source>
        <dbReference type="EMBL" id="PPI86616.1"/>
    </source>
</evidence>
<organism evidence="8 9">
    <name type="scientific">Candidatus Pantoea edessiphila</name>
    <dbReference type="NCBI Taxonomy" id="2044610"/>
    <lineage>
        <taxon>Bacteria</taxon>
        <taxon>Pseudomonadati</taxon>
        <taxon>Pseudomonadota</taxon>
        <taxon>Gammaproteobacteria</taxon>
        <taxon>Enterobacterales</taxon>
        <taxon>Erwiniaceae</taxon>
        <taxon>Pantoea</taxon>
    </lineage>
</organism>
<evidence type="ECO:0000256" key="6">
    <source>
        <dbReference type="HAMAP-Rule" id="MF_01684"/>
    </source>
</evidence>